<evidence type="ECO:0000313" key="3">
    <source>
        <dbReference type="WBParaSite" id="TCNE_0000195201-mRNA-1"/>
    </source>
</evidence>
<proteinExistence type="predicted"/>
<reference evidence="1 2" key="2">
    <citation type="submission" date="2018-11" db="EMBL/GenBank/DDBJ databases">
        <authorList>
            <consortium name="Pathogen Informatics"/>
        </authorList>
    </citation>
    <scope>NUCLEOTIDE SEQUENCE [LARGE SCALE GENOMIC DNA]</scope>
</reference>
<dbReference type="AlphaFoldDB" id="A0A183U0D2"/>
<dbReference type="EMBL" id="UYWY01001714">
    <property type="protein sequence ID" value="VDM27139.1"/>
    <property type="molecule type" value="Genomic_DNA"/>
</dbReference>
<reference evidence="3" key="1">
    <citation type="submission" date="2016-06" db="UniProtKB">
        <authorList>
            <consortium name="WormBaseParasite"/>
        </authorList>
    </citation>
    <scope>IDENTIFICATION</scope>
</reference>
<dbReference type="WBParaSite" id="TCNE_0000195201-mRNA-1">
    <property type="protein sequence ID" value="TCNE_0000195201-mRNA-1"/>
    <property type="gene ID" value="TCNE_0000195201"/>
</dbReference>
<dbReference type="Proteomes" id="UP000050794">
    <property type="component" value="Unassembled WGS sequence"/>
</dbReference>
<evidence type="ECO:0000313" key="1">
    <source>
        <dbReference type="EMBL" id="VDM27139.1"/>
    </source>
</evidence>
<organism evidence="2 3">
    <name type="scientific">Toxocara canis</name>
    <name type="common">Canine roundworm</name>
    <dbReference type="NCBI Taxonomy" id="6265"/>
    <lineage>
        <taxon>Eukaryota</taxon>
        <taxon>Metazoa</taxon>
        <taxon>Ecdysozoa</taxon>
        <taxon>Nematoda</taxon>
        <taxon>Chromadorea</taxon>
        <taxon>Rhabditida</taxon>
        <taxon>Spirurina</taxon>
        <taxon>Ascaridomorpha</taxon>
        <taxon>Ascaridoidea</taxon>
        <taxon>Toxocaridae</taxon>
        <taxon>Toxocara</taxon>
    </lineage>
</organism>
<protein>
    <submittedName>
        <fullName evidence="3">Transposase</fullName>
    </submittedName>
</protein>
<accession>A0A183U0D2</accession>
<gene>
    <name evidence="1" type="ORF">TCNE_LOCUS1952</name>
</gene>
<name>A0A183U0D2_TOXCA</name>
<sequence>MRHSKAQIRRPYHPARLDLALLRRNVVRRLASLKLLAAYSIILAREQFSWTPEAKPSQFVGTLHHFIEPRETWLAGRSAETPPQCGMSAISISSVSISYVVILTASKRSVAFRVRDFADTKEGFKYDAKRAN</sequence>
<evidence type="ECO:0000313" key="2">
    <source>
        <dbReference type="Proteomes" id="UP000050794"/>
    </source>
</evidence>
<keyword evidence="2" id="KW-1185">Reference proteome</keyword>